<dbReference type="Gene3D" id="3.40.1570.10">
    <property type="entry name" value="HemS/ChuS/ChuX like domains"/>
    <property type="match status" value="1"/>
</dbReference>
<dbReference type="RefSeq" id="WP_089274794.1">
    <property type="nucleotide sequence ID" value="NZ_FZOC01000005.1"/>
</dbReference>
<evidence type="ECO:0000313" key="1">
    <source>
        <dbReference type="EMBL" id="SNS07459.1"/>
    </source>
</evidence>
<reference evidence="1 2" key="1">
    <citation type="submission" date="2017-06" db="EMBL/GenBank/DDBJ databases">
        <authorList>
            <person name="Kim H.J."/>
            <person name="Triplett B.A."/>
        </authorList>
    </citation>
    <scope>NUCLEOTIDE SEQUENCE [LARGE SCALE GENOMIC DNA]</scope>
    <source>
        <strain evidence="1 2">DSM 13116</strain>
    </source>
</reference>
<dbReference type="Proteomes" id="UP000198324">
    <property type="component" value="Unassembled WGS sequence"/>
</dbReference>
<dbReference type="PIRSF" id="PIRSF030840">
    <property type="entry name" value="DUF1008"/>
    <property type="match status" value="1"/>
</dbReference>
<proteinExistence type="predicted"/>
<dbReference type="CDD" id="cd16829">
    <property type="entry name" value="ChuX_HutX-like"/>
    <property type="match status" value="1"/>
</dbReference>
<dbReference type="SUPFAM" id="SSF144064">
    <property type="entry name" value="Heme iron utilization protein-like"/>
    <property type="match status" value="1"/>
</dbReference>
<evidence type="ECO:0008006" key="3">
    <source>
        <dbReference type="Google" id="ProtNLM"/>
    </source>
</evidence>
<organism evidence="1 2">
    <name type="scientific">Humidesulfovibrio mexicanus</name>
    <dbReference type="NCBI Taxonomy" id="147047"/>
    <lineage>
        <taxon>Bacteria</taxon>
        <taxon>Pseudomonadati</taxon>
        <taxon>Thermodesulfobacteriota</taxon>
        <taxon>Desulfovibrionia</taxon>
        <taxon>Desulfovibrionales</taxon>
        <taxon>Desulfovibrionaceae</taxon>
        <taxon>Humidesulfovibrio</taxon>
    </lineage>
</organism>
<protein>
    <recommendedName>
        <fullName evidence="3">Heme utilization protein HuvX</fullName>
    </recommendedName>
</protein>
<name>A0A239BIE8_9BACT</name>
<gene>
    <name evidence="1" type="ORF">SAMN04488503_2589</name>
</gene>
<accession>A0A239BIE8</accession>
<dbReference type="NCBIfam" id="TIGR04108">
    <property type="entry name" value="HutX"/>
    <property type="match status" value="1"/>
</dbReference>
<dbReference type="OrthoDB" id="9797247at2"/>
<sequence>MPSEQITETVRARVRENPSLMPRGLAEELGVSEAEIIRSLPEDMRVEARAQDFETIWEVMCGWEKVTFIAVNPGVIVEVPCRLPKGRAAHGMFNLLDKNSPLGGHIFADTVAQIWLVSKPFFGLESHSVQFFDAAGGILFSVYAGRDERRAILDSVRTGFLALRARYEPSTGGAQ</sequence>
<dbReference type="InterPro" id="IPR053733">
    <property type="entry name" value="Heme_Transport_Util_sf"/>
</dbReference>
<dbReference type="EMBL" id="FZOC01000005">
    <property type="protein sequence ID" value="SNS07459.1"/>
    <property type="molecule type" value="Genomic_DNA"/>
</dbReference>
<keyword evidence="2" id="KW-1185">Reference proteome</keyword>
<dbReference type="AlphaFoldDB" id="A0A239BIE8"/>
<evidence type="ECO:0000313" key="2">
    <source>
        <dbReference type="Proteomes" id="UP000198324"/>
    </source>
</evidence>
<dbReference type="InterPro" id="IPR010413">
    <property type="entry name" value="HutX-like"/>
</dbReference>
<dbReference type="Pfam" id="PF06228">
    <property type="entry name" value="ChuX_HutX"/>
    <property type="match status" value="1"/>
</dbReference>